<proteinExistence type="predicted"/>
<evidence type="ECO:0000313" key="2">
    <source>
        <dbReference type="EMBL" id="NEC35350.1"/>
    </source>
</evidence>
<comment type="caution">
    <text evidence="2">The sequence shown here is derived from an EMBL/GenBank/DDBJ whole genome shotgun (WGS) entry which is preliminary data.</text>
</comment>
<feature type="region of interest" description="Disordered" evidence="1">
    <location>
        <begin position="45"/>
        <end position="67"/>
    </location>
</feature>
<feature type="region of interest" description="Disordered" evidence="1">
    <location>
        <begin position="72"/>
        <end position="91"/>
    </location>
</feature>
<name>A0A6G3TF76_9ACTN</name>
<organism evidence="2 3">
    <name type="scientific">Streptomyces rubrogriseus</name>
    <dbReference type="NCBI Taxonomy" id="194673"/>
    <lineage>
        <taxon>Bacteria</taxon>
        <taxon>Bacillati</taxon>
        <taxon>Actinomycetota</taxon>
        <taxon>Actinomycetes</taxon>
        <taxon>Kitasatosporales</taxon>
        <taxon>Streptomycetaceae</taxon>
        <taxon>Streptomyces</taxon>
        <taxon>Streptomyces violaceoruber group</taxon>
    </lineage>
</organism>
<dbReference type="EMBL" id="JAAGMQ010000583">
    <property type="protein sequence ID" value="NEC35350.1"/>
    <property type="molecule type" value="Genomic_DNA"/>
</dbReference>
<protein>
    <submittedName>
        <fullName evidence="2">DUF1275 domain-containing protein</fullName>
    </submittedName>
</protein>
<sequence>RTAAVALIVAGAAAGALLCQVHEGLAVAAAACVVLAVTALGSRAAPTTTEAPATAPPTASAAALSTASAAAPSTAPAAAPPTAPSTALPRP</sequence>
<gene>
    <name evidence="2" type="ORF">G3I66_19595</name>
</gene>
<dbReference type="AlphaFoldDB" id="A0A6G3TF76"/>
<evidence type="ECO:0000313" key="3">
    <source>
        <dbReference type="Proteomes" id="UP000475666"/>
    </source>
</evidence>
<feature type="non-terminal residue" evidence="2">
    <location>
        <position position="1"/>
    </location>
</feature>
<dbReference type="Proteomes" id="UP000475666">
    <property type="component" value="Unassembled WGS sequence"/>
</dbReference>
<evidence type="ECO:0000256" key="1">
    <source>
        <dbReference type="SAM" id="MobiDB-lite"/>
    </source>
</evidence>
<reference evidence="2 3" key="1">
    <citation type="submission" date="2020-01" db="EMBL/GenBank/DDBJ databases">
        <title>Insect and environment-associated Actinomycetes.</title>
        <authorList>
            <person name="Currrie C."/>
            <person name="Chevrette M."/>
            <person name="Carlson C."/>
            <person name="Stubbendieck R."/>
            <person name="Wendt-Pienkowski E."/>
        </authorList>
    </citation>
    <scope>NUCLEOTIDE SEQUENCE [LARGE SCALE GENOMIC DNA]</scope>
    <source>
        <strain evidence="2 3">SID7739</strain>
    </source>
</reference>
<accession>A0A6G3TF76</accession>